<comment type="caution">
    <text evidence="4">The sequence shown here is derived from an EMBL/GenBank/DDBJ whole genome shotgun (WGS) entry which is preliminary data.</text>
</comment>
<evidence type="ECO:0000256" key="1">
    <source>
        <dbReference type="ARBA" id="ARBA00010118"/>
    </source>
</evidence>
<dbReference type="PANTHER" id="PTHR12203:SF35">
    <property type="entry name" value="PROTEIN O-GLUCOSYLTRANSFERASE 1"/>
    <property type="match status" value="1"/>
</dbReference>
<dbReference type="EMBL" id="JARBDR010000918">
    <property type="protein sequence ID" value="KAJ8302211.1"/>
    <property type="molecule type" value="Genomic_DNA"/>
</dbReference>
<reference evidence="4 5" key="1">
    <citation type="submission" date="2022-12" db="EMBL/GenBank/DDBJ databases">
        <title>Chromosome-level genome of Tegillarca granosa.</title>
        <authorList>
            <person name="Kim J."/>
        </authorList>
    </citation>
    <scope>NUCLEOTIDE SEQUENCE [LARGE SCALE GENOMIC DNA]</scope>
    <source>
        <strain evidence="4">Teg-2019</strain>
        <tissue evidence="4">Adductor muscle</tissue>
    </source>
</reference>
<dbReference type="Pfam" id="PF05686">
    <property type="entry name" value="Glyco_transf_90"/>
    <property type="match status" value="1"/>
</dbReference>
<dbReference type="Proteomes" id="UP001217089">
    <property type="component" value="Unassembled WGS sequence"/>
</dbReference>
<feature type="domain" description="Glycosyl transferase CAP10" evidence="3">
    <location>
        <begin position="2"/>
        <end position="69"/>
    </location>
</feature>
<keyword evidence="2" id="KW-0808">Transferase</keyword>
<proteinExistence type="inferred from homology"/>
<evidence type="ECO:0000256" key="2">
    <source>
        <dbReference type="ARBA" id="ARBA00022679"/>
    </source>
</evidence>
<accession>A0ABQ9EA39</accession>
<dbReference type="PANTHER" id="PTHR12203">
    <property type="entry name" value="KDEL LYS-ASP-GLU-LEU CONTAINING - RELATED"/>
    <property type="match status" value="1"/>
</dbReference>
<evidence type="ECO:0000313" key="5">
    <source>
        <dbReference type="Proteomes" id="UP001217089"/>
    </source>
</evidence>
<sequence>MSNVKELLQFAKENDKVVKLIAERGRNFIRDHLRMEDVSCYWLKLLKRYAKLLKFKPTRNKEYKQITSSSR</sequence>
<comment type="similarity">
    <text evidence="1">Belongs to the glycosyltransferase 90 family.</text>
</comment>
<gene>
    <name evidence="4" type="ORF">KUTeg_021198</name>
</gene>
<evidence type="ECO:0000259" key="3">
    <source>
        <dbReference type="Pfam" id="PF05686"/>
    </source>
</evidence>
<name>A0ABQ9EA39_TEGGR</name>
<protein>
    <recommendedName>
        <fullName evidence="3">Glycosyl transferase CAP10 domain-containing protein</fullName>
    </recommendedName>
</protein>
<keyword evidence="5" id="KW-1185">Reference proteome</keyword>
<dbReference type="InterPro" id="IPR006598">
    <property type="entry name" value="CAP10"/>
</dbReference>
<organism evidence="4 5">
    <name type="scientific">Tegillarca granosa</name>
    <name type="common">Malaysian cockle</name>
    <name type="synonym">Anadara granosa</name>
    <dbReference type="NCBI Taxonomy" id="220873"/>
    <lineage>
        <taxon>Eukaryota</taxon>
        <taxon>Metazoa</taxon>
        <taxon>Spiralia</taxon>
        <taxon>Lophotrochozoa</taxon>
        <taxon>Mollusca</taxon>
        <taxon>Bivalvia</taxon>
        <taxon>Autobranchia</taxon>
        <taxon>Pteriomorphia</taxon>
        <taxon>Arcoida</taxon>
        <taxon>Arcoidea</taxon>
        <taxon>Arcidae</taxon>
        <taxon>Tegillarca</taxon>
    </lineage>
</organism>
<dbReference type="InterPro" id="IPR051091">
    <property type="entry name" value="O-Glucosyltr/Glycosyltrsf_90"/>
</dbReference>
<evidence type="ECO:0000313" key="4">
    <source>
        <dbReference type="EMBL" id="KAJ8302211.1"/>
    </source>
</evidence>